<name>Q2PYA0_9BACT</name>
<evidence type="ECO:0000313" key="1">
    <source>
        <dbReference type="EMBL" id="ABC25327.1"/>
    </source>
</evidence>
<organism evidence="1">
    <name type="scientific">uncultured marine bacterium Ant24C4</name>
    <dbReference type="NCBI Taxonomy" id="360425"/>
    <lineage>
        <taxon>Bacteria</taxon>
        <taxon>environmental samples</taxon>
    </lineage>
</organism>
<proteinExistence type="predicted"/>
<protein>
    <submittedName>
        <fullName evidence="1">Uncharacterized protein</fullName>
    </submittedName>
</protein>
<accession>Q2PYA0</accession>
<reference evidence="1" key="1">
    <citation type="journal article" date="2006" name="Appl. Environ. Microbiol.">
        <title>Comparative genomics of DNA fragments from six Antarctic marine planktonic bacteria.</title>
        <authorList>
            <person name="Grzymski J.J."/>
            <person name="Carter B.J."/>
            <person name="DeLong E.F."/>
            <person name="Feldman R.A."/>
            <person name="Ghadiri A."/>
            <person name="Murray A.E."/>
        </authorList>
    </citation>
    <scope>NUCLEOTIDE SEQUENCE</scope>
</reference>
<dbReference type="AlphaFoldDB" id="Q2PYA0"/>
<sequence length="87" mass="9088">MTVDPKTRSKIVSTLLAGRQVVTLPGLVGIKGLFSRFKPLGPITILPRALALSAMRLGWGDPLPAQSELCKTICAGMPAVAASKTAM</sequence>
<dbReference type="EMBL" id="DQ295239">
    <property type="protein sequence ID" value="ABC25327.1"/>
    <property type="molecule type" value="Genomic_DNA"/>
</dbReference>